<dbReference type="AlphaFoldDB" id="A0AAD1C7S9"/>
<name>A0AAD1C7S9_STRIT</name>
<sequence>MMKRNGKRIMSKVFQLNQFVLPAFYVILLSISLLLREIQYFN</sequence>
<dbReference type="EMBL" id="AP014880">
    <property type="protein sequence ID" value="BAW16718.1"/>
    <property type="molecule type" value="Genomic_DNA"/>
</dbReference>
<reference evidence="1 2" key="1">
    <citation type="journal article" date="2017" name="Infect. Immun.">
        <title>Characterization of the Pathogenicity of Streptococcus intermedius TYG1620 Isolated from a Human Brain Abscess Based on the Complete Genome Sequence with Transcriptome Analysis and Transposon Mutagenesis in a Murine Subcutaneous Abscess Model.</title>
        <authorList>
            <person name="Hasegawa N."/>
            <person name="Sekizuka T."/>
            <person name="Sugi Y."/>
            <person name="Kawakami N."/>
            <person name="Ogasawara Y."/>
            <person name="Kato K."/>
            <person name="Yamashita A."/>
            <person name="Takeuchi F."/>
            <person name="Kuroda M."/>
        </authorList>
    </citation>
    <scope>NUCLEOTIDE SEQUENCE [LARGE SCALE GENOMIC DNA]</scope>
    <source>
        <strain evidence="1 2">TYG1620</strain>
    </source>
</reference>
<organism evidence="1 2">
    <name type="scientific">Streptococcus intermedius</name>
    <dbReference type="NCBI Taxonomy" id="1338"/>
    <lineage>
        <taxon>Bacteria</taxon>
        <taxon>Bacillati</taxon>
        <taxon>Bacillota</taxon>
        <taxon>Bacilli</taxon>
        <taxon>Lactobacillales</taxon>
        <taxon>Streptococcaceae</taxon>
        <taxon>Streptococcus</taxon>
        <taxon>Streptococcus anginosus group</taxon>
    </lineage>
</organism>
<dbReference type="Proteomes" id="UP000217792">
    <property type="component" value="Chromosome"/>
</dbReference>
<accession>A0AAD1C7S9</accession>
<evidence type="ECO:0000313" key="2">
    <source>
        <dbReference type="Proteomes" id="UP000217792"/>
    </source>
</evidence>
<evidence type="ECO:0000313" key="1">
    <source>
        <dbReference type="EMBL" id="BAW16718.1"/>
    </source>
</evidence>
<proteinExistence type="predicted"/>
<gene>
    <name evidence="1" type="ORF">SITYG_07330</name>
</gene>
<protein>
    <submittedName>
        <fullName evidence="1">Uncharacterized protein</fullName>
    </submittedName>
</protein>